<dbReference type="AlphaFoldDB" id="A0A091DL81"/>
<evidence type="ECO:0000313" key="2">
    <source>
        <dbReference type="EMBL" id="KFO31842.1"/>
    </source>
</evidence>
<feature type="compositionally biased region" description="Basic and acidic residues" evidence="1">
    <location>
        <begin position="485"/>
        <end position="494"/>
    </location>
</feature>
<dbReference type="EMBL" id="KN122240">
    <property type="protein sequence ID" value="KFO31842.1"/>
    <property type="molecule type" value="Genomic_DNA"/>
</dbReference>
<name>A0A091DL81_FUKDA</name>
<evidence type="ECO:0000256" key="1">
    <source>
        <dbReference type="SAM" id="MobiDB-lite"/>
    </source>
</evidence>
<keyword evidence="3" id="KW-1185">Reference proteome</keyword>
<evidence type="ECO:0000313" key="3">
    <source>
        <dbReference type="Proteomes" id="UP000028990"/>
    </source>
</evidence>
<feature type="compositionally biased region" description="Polar residues" evidence="1">
    <location>
        <begin position="515"/>
        <end position="531"/>
    </location>
</feature>
<dbReference type="Proteomes" id="UP000028990">
    <property type="component" value="Unassembled WGS sequence"/>
</dbReference>
<feature type="region of interest" description="Disordered" evidence="1">
    <location>
        <begin position="379"/>
        <end position="539"/>
    </location>
</feature>
<reference evidence="2 3" key="1">
    <citation type="submission" date="2013-11" db="EMBL/GenBank/DDBJ databases">
        <title>The Damaraland mole rat (Fukomys damarensis) genome and evolution of African mole rats.</title>
        <authorList>
            <person name="Gladyshev V.N."/>
            <person name="Fang X."/>
        </authorList>
    </citation>
    <scope>NUCLEOTIDE SEQUENCE [LARGE SCALE GENOMIC DNA]</scope>
    <source>
        <tissue evidence="2">Liver</tissue>
    </source>
</reference>
<organism evidence="2 3">
    <name type="scientific">Fukomys damarensis</name>
    <name type="common">Damaraland mole rat</name>
    <name type="synonym">Cryptomys damarensis</name>
    <dbReference type="NCBI Taxonomy" id="885580"/>
    <lineage>
        <taxon>Eukaryota</taxon>
        <taxon>Metazoa</taxon>
        <taxon>Chordata</taxon>
        <taxon>Craniata</taxon>
        <taxon>Vertebrata</taxon>
        <taxon>Euteleostomi</taxon>
        <taxon>Mammalia</taxon>
        <taxon>Eutheria</taxon>
        <taxon>Euarchontoglires</taxon>
        <taxon>Glires</taxon>
        <taxon>Rodentia</taxon>
        <taxon>Hystricomorpha</taxon>
        <taxon>Bathyergidae</taxon>
        <taxon>Fukomys</taxon>
    </lineage>
</organism>
<proteinExistence type="predicted"/>
<accession>A0A091DL81</accession>
<feature type="compositionally biased region" description="Basic and acidic residues" evidence="1">
    <location>
        <begin position="385"/>
        <end position="407"/>
    </location>
</feature>
<sequence>MLRFSKPQSLAETVRLRSIHTSKRIMTREAAPEPRSVHLPSAKAALGHSGCKDLECVARHPEPDSLFGERLRAVFRVMQCPSSRSTVKSFAADGGSSHTLRLAAHPDVAHGLLMNSPGRPCGDGGRDFRSPTLPERGWGPSGTCGLGGLVAPISLALLSWALAWTQRAQCGPSPSLSLLAGPCSFSCGKNLFLFQAGSGPAHTRPEGSDQDSLDVHGAVVRELERQLQEAVGLVAGLWGPPEARGPSNSSTVACVPFVASVLMPTPIHWKVTGAEVRGLGHVHAAGPEWPAVSLCIGAAQPGRGRCEAAVPKVGMVVAGLLEERCQPLAYWLVLPECHQQVSAAANAPCGAQAQPATSRKRLLQDDSVQGSLVNSSGTFTLGLRGKAEHHEGGGRETLVAKEPRESRGGASSSEDARQTLCPSSGDEMHSKLAPGGGEEGVPSRPFLSMDGHSSPSSSGRLQASAGACQKLLTREGASTVQQELRFPRNPEPRAKASYSPTGQEAGGTAPPQRLVSANQNQNHSRYGNSTLVPCVTTLG</sequence>
<protein>
    <submittedName>
        <fullName evidence="2">Uncharacterized protein</fullName>
    </submittedName>
</protein>
<gene>
    <name evidence="2" type="ORF">H920_06733</name>
</gene>